<dbReference type="InterPro" id="IPR000535">
    <property type="entry name" value="MSP_dom"/>
</dbReference>
<dbReference type="PANTHER" id="PTHR10809">
    <property type="entry name" value="VESICLE-ASSOCIATED MEMBRANE PROTEIN-ASSOCIATED PROTEIN"/>
    <property type="match status" value="1"/>
</dbReference>
<dbReference type="InterPro" id="IPR008962">
    <property type="entry name" value="PapD-like_sf"/>
</dbReference>
<dbReference type="GO" id="GO:0090158">
    <property type="term" value="P:endoplasmic reticulum membrane organization"/>
    <property type="evidence" value="ECO:0007669"/>
    <property type="project" value="TreeGrafter"/>
</dbReference>
<reference evidence="9" key="2">
    <citation type="submission" date="2011-02" db="EMBL/GenBank/DDBJ databases">
        <authorList>
            <person name="MacLean D."/>
        </authorList>
    </citation>
    <scope>NUCLEOTIDE SEQUENCE</scope>
</reference>
<reference evidence="9" key="1">
    <citation type="journal article" date="2011" name="PLoS Biol.">
        <title>Gene gain and loss during evolution of obligate parasitism in the white rust pathogen of Arabidopsis thaliana.</title>
        <authorList>
            <person name="Kemen E."/>
            <person name="Gardiner A."/>
            <person name="Schultz-Larsen T."/>
            <person name="Kemen A.C."/>
            <person name="Balmuth A.L."/>
            <person name="Robert-Seilaniantz A."/>
            <person name="Bailey K."/>
            <person name="Holub E."/>
            <person name="Studholme D.J."/>
            <person name="Maclean D."/>
            <person name="Jones J.D."/>
        </authorList>
    </citation>
    <scope>NUCLEOTIDE SEQUENCE</scope>
</reference>
<keyword evidence="3 7" id="KW-0812">Transmembrane</keyword>
<dbReference type="GO" id="GO:0005789">
    <property type="term" value="C:endoplasmic reticulum membrane"/>
    <property type="evidence" value="ECO:0007669"/>
    <property type="project" value="InterPro"/>
</dbReference>
<evidence type="ECO:0000256" key="3">
    <source>
        <dbReference type="ARBA" id="ARBA00022692"/>
    </source>
</evidence>
<evidence type="ECO:0000259" key="8">
    <source>
        <dbReference type="PROSITE" id="PS50202"/>
    </source>
</evidence>
<feature type="compositionally biased region" description="Polar residues" evidence="6">
    <location>
        <begin position="177"/>
        <end position="197"/>
    </location>
</feature>
<dbReference type="PANTHER" id="PTHR10809:SF6">
    <property type="entry name" value="AT11025P-RELATED"/>
    <property type="match status" value="1"/>
</dbReference>
<comment type="similarity">
    <text evidence="2">Belongs to the VAMP-associated protein (VAP) (TC 9.B.17) family.</text>
</comment>
<dbReference type="PROSITE" id="PS50202">
    <property type="entry name" value="MSP"/>
    <property type="match status" value="1"/>
</dbReference>
<feature type="compositionally biased region" description="Basic and acidic residues" evidence="6">
    <location>
        <begin position="203"/>
        <end position="217"/>
    </location>
</feature>
<dbReference type="InterPro" id="IPR016763">
    <property type="entry name" value="VAP"/>
</dbReference>
<evidence type="ECO:0000256" key="2">
    <source>
        <dbReference type="ARBA" id="ARBA00008932"/>
    </source>
</evidence>
<evidence type="ECO:0000256" key="1">
    <source>
        <dbReference type="ARBA" id="ARBA00004211"/>
    </source>
</evidence>
<evidence type="ECO:0000256" key="6">
    <source>
        <dbReference type="SAM" id="MobiDB-lite"/>
    </source>
</evidence>
<dbReference type="EMBL" id="FR824306">
    <property type="protein sequence ID" value="CCA24835.1"/>
    <property type="molecule type" value="Genomic_DNA"/>
</dbReference>
<name>F0WTZ1_9STRA</name>
<dbReference type="InterPro" id="IPR013783">
    <property type="entry name" value="Ig-like_fold"/>
</dbReference>
<protein>
    <submittedName>
        <fullName evidence="9">Uncharacterized protein AlNc14C261G9814</fullName>
    </submittedName>
</protein>
<keyword evidence="4 7" id="KW-1133">Transmembrane helix</keyword>
<feature type="compositionally biased region" description="Polar residues" evidence="6">
    <location>
        <begin position="283"/>
        <end position="306"/>
    </location>
</feature>
<dbReference type="HOGENOM" id="CLU_872836_0_0_1"/>
<sequence>MDVSSGDSSTTPGFNVILEPSEYLTFHLQSNASPQSKLSIRNTSADRIIAFKVKTTRPLRYLVRPNQGMLLPDGSASIVVSLQQKDCEELFRLDPSERQTLNDKFLVQSIYIENSFYESVRTRGSKETADVLTQMWLHTDKSKLSNKKLRCRFVQDSIENNGSKVQLETQPTATYLSTGSRDVSISPRSGLSTSHMQSSFRESNTETSERREFKDNELNTKSSVQEVASLRKKYDELVAFTVQLTAQRDVLLSDLEKTYPFFSHLQRATTDVQRHKKLAEEGQSLSSLRNRKPGQTSNSNSAEEVQSTGKLKSIQNTTAFGLFHILVCAILFFLIGRYY</sequence>
<evidence type="ECO:0000256" key="5">
    <source>
        <dbReference type="ARBA" id="ARBA00023136"/>
    </source>
</evidence>
<feature type="region of interest" description="Disordered" evidence="6">
    <location>
        <begin position="177"/>
        <end position="217"/>
    </location>
</feature>
<evidence type="ECO:0000256" key="7">
    <source>
        <dbReference type="SAM" id="Phobius"/>
    </source>
</evidence>
<accession>F0WTZ1</accession>
<organism evidence="9">
    <name type="scientific">Albugo laibachii Nc14</name>
    <dbReference type="NCBI Taxonomy" id="890382"/>
    <lineage>
        <taxon>Eukaryota</taxon>
        <taxon>Sar</taxon>
        <taxon>Stramenopiles</taxon>
        <taxon>Oomycota</taxon>
        <taxon>Peronosporomycetes</taxon>
        <taxon>Albuginales</taxon>
        <taxon>Albuginaceae</taxon>
        <taxon>Albugo</taxon>
    </lineage>
</organism>
<dbReference type="GO" id="GO:0005886">
    <property type="term" value="C:plasma membrane"/>
    <property type="evidence" value="ECO:0007669"/>
    <property type="project" value="TreeGrafter"/>
</dbReference>
<evidence type="ECO:0000256" key="4">
    <source>
        <dbReference type="ARBA" id="ARBA00022989"/>
    </source>
</evidence>
<feature type="transmembrane region" description="Helical" evidence="7">
    <location>
        <begin position="318"/>
        <end position="336"/>
    </location>
</feature>
<feature type="domain" description="MSP" evidence="8">
    <location>
        <begin position="15"/>
        <end position="154"/>
    </location>
</feature>
<dbReference type="GO" id="GO:0061817">
    <property type="term" value="P:endoplasmic reticulum-plasma membrane tethering"/>
    <property type="evidence" value="ECO:0007669"/>
    <property type="project" value="TreeGrafter"/>
</dbReference>
<dbReference type="Gene3D" id="2.60.40.10">
    <property type="entry name" value="Immunoglobulins"/>
    <property type="match status" value="1"/>
</dbReference>
<dbReference type="AlphaFoldDB" id="F0WTZ1"/>
<feature type="region of interest" description="Disordered" evidence="6">
    <location>
        <begin position="280"/>
        <end position="306"/>
    </location>
</feature>
<dbReference type="SUPFAM" id="SSF49354">
    <property type="entry name" value="PapD-like"/>
    <property type="match status" value="1"/>
</dbReference>
<evidence type="ECO:0000313" key="9">
    <source>
        <dbReference type="EMBL" id="CCA24835.1"/>
    </source>
</evidence>
<dbReference type="Pfam" id="PF00635">
    <property type="entry name" value="Motile_Sperm"/>
    <property type="match status" value="1"/>
</dbReference>
<keyword evidence="5 7" id="KW-0472">Membrane</keyword>
<gene>
    <name evidence="9" type="primary">AlNc14C261G9814</name>
    <name evidence="9" type="ORF">ALNC14_109790</name>
</gene>
<proteinExistence type="inferred from homology"/>
<comment type="subcellular location">
    <subcellularLocation>
        <location evidence="1">Membrane</location>
        <topology evidence="1">Single-pass type IV membrane protein</topology>
    </subcellularLocation>
</comment>